<keyword evidence="1" id="KW-0812">Transmembrane</keyword>
<protein>
    <submittedName>
        <fullName evidence="2">Uncharacterized protein</fullName>
    </submittedName>
</protein>
<accession>A0A812DWC2</accession>
<feature type="transmembrane region" description="Helical" evidence="1">
    <location>
        <begin position="60"/>
        <end position="79"/>
    </location>
</feature>
<feature type="transmembrane region" description="Helical" evidence="1">
    <location>
        <begin position="91"/>
        <end position="117"/>
    </location>
</feature>
<reference evidence="2" key="1">
    <citation type="submission" date="2021-01" db="EMBL/GenBank/DDBJ databases">
        <authorList>
            <person name="Li R."/>
            <person name="Bekaert M."/>
        </authorList>
    </citation>
    <scope>NUCLEOTIDE SEQUENCE</scope>
    <source>
        <strain evidence="2">Farmed</strain>
    </source>
</reference>
<name>A0A812DWC2_ACAPH</name>
<keyword evidence="1" id="KW-0472">Membrane</keyword>
<feature type="transmembrane region" description="Helical" evidence="1">
    <location>
        <begin position="184"/>
        <end position="204"/>
    </location>
</feature>
<dbReference type="Proteomes" id="UP000597762">
    <property type="component" value="Unassembled WGS sequence"/>
</dbReference>
<evidence type="ECO:0000256" key="1">
    <source>
        <dbReference type="SAM" id="Phobius"/>
    </source>
</evidence>
<sequence length="205" mass="25143">MSDISLSTIHSFMTRYELFFGLLNFFFFFRCSPLFFYQIIAKHASIIDLITKSLFFCFPAPYSREFLLFYFFFFFHLFIDTYKTLLISLPVNLFISSFLSFVSLTFLISISFFIYFSFHFNSINFPFSVSFRLVFFSPFRFYFRSSSLHFAYFSFHAFVSFHFLIPFLYFHFLHFFSLIFFPPFFFLRFVFFLLFLHFTLLNFLF</sequence>
<evidence type="ECO:0000313" key="3">
    <source>
        <dbReference type="Proteomes" id="UP000597762"/>
    </source>
</evidence>
<feature type="transmembrane region" description="Helical" evidence="1">
    <location>
        <begin position="18"/>
        <end position="40"/>
    </location>
</feature>
<feature type="transmembrane region" description="Helical" evidence="1">
    <location>
        <begin position="123"/>
        <end position="143"/>
    </location>
</feature>
<feature type="transmembrane region" description="Helical" evidence="1">
    <location>
        <begin position="150"/>
        <end position="172"/>
    </location>
</feature>
<gene>
    <name evidence="2" type="ORF">SPHA_63711</name>
</gene>
<evidence type="ECO:0000313" key="2">
    <source>
        <dbReference type="EMBL" id="CAE1312452.1"/>
    </source>
</evidence>
<organism evidence="2 3">
    <name type="scientific">Acanthosepion pharaonis</name>
    <name type="common">Pharaoh cuttlefish</name>
    <name type="synonym">Sepia pharaonis</name>
    <dbReference type="NCBI Taxonomy" id="158019"/>
    <lineage>
        <taxon>Eukaryota</taxon>
        <taxon>Metazoa</taxon>
        <taxon>Spiralia</taxon>
        <taxon>Lophotrochozoa</taxon>
        <taxon>Mollusca</taxon>
        <taxon>Cephalopoda</taxon>
        <taxon>Coleoidea</taxon>
        <taxon>Decapodiformes</taxon>
        <taxon>Sepiida</taxon>
        <taxon>Sepiina</taxon>
        <taxon>Sepiidae</taxon>
        <taxon>Acanthosepion</taxon>
    </lineage>
</organism>
<comment type="caution">
    <text evidence="2">The sequence shown here is derived from an EMBL/GenBank/DDBJ whole genome shotgun (WGS) entry which is preliminary data.</text>
</comment>
<keyword evidence="3" id="KW-1185">Reference proteome</keyword>
<proteinExistence type="predicted"/>
<dbReference type="EMBL" id="CAHIKZ030004573">
    <property type="protein sequence ID" value="CAE1312452.1"/>
    <property type="molecule type" value="Genomic_DNA"/>
</dbReference>
<dbReference type="AlphaFoldDB" id="A0A812DWC2"/>
<keyword evidence="1" id="KW-1133">Transmembrane helix</keyword>